<gene>
    <name evidence="5" type="ORF">SCA03_24340</name>
</gene>
<protein>
    <recommendedName>
        <fullName evidence="4">Diacylglycerol glucosyltransferase N-terminal domain-containing protein</fullName>
    </recommendedName>
</protein>
<evidence type="ECO:0000313" key="5">
    <source>
        <dbReference type="EMBL" id="GEB49883.1"/>
    </source>
</evidence>
<dbReference type="SUPFAM" id="SSF53756">
    <property type="entry name" value="UDP-Glycosyltransferase/glycogen phosphorylase"/>
    <property type="match status" value="1"/>
</dbReference>
<evidence type="ECO:0000259" key="4">
    <source>
        <dbReference type="Pfam" id="PF06925"/>
    </source>
</evidence>
<dbReference type="RefSeq" id="WP_086817846.1">
    <property type="nucleotide sequence ID" value="NZ_BJMM01000009.1"/>
</dbReference>
<comment type="caution">
    <text evidence="5">The sequence shown here is derived from an EMBL/GenBank/DDBJ whole genome shotgun (WGS) entry which is preliminary data.</text>
</comment>
<dbReference type="PANTHER" id="PTHR43025:SF3">
    <property type="entry name" value="MONOGALACTOSYLDIACYLGLYCEROL SYNTHASE 1, CHLOROPLASTIC"/>
    <property type="match status" value="1"/>
</dbReference>
<evidence type="ECO:0000256" key="2">
    <source>
        <dbReference type="ARBA" id="ARBA00022676"/>
    </source>
</evidence>
<feature type="domain" description="Diacylglycerol glucosyltransferase N-terminal" evidence="4">
    <location>
        <begin position="16"/>
        <end position="175"/>
    </location>
</feature>
<reference evidence="5 6" key="1">
    <citation type="submission" date="2019-06" db="EMBL/GenBank/DDBJ databases">
        <title>Whole genome shotgun sequence of Streptomyces cacaoi subsp. cacaoi NBRC 12748.</title>
        <authorList>
            <person name="Hosoyama A."/>
            <person name="Uohara A."/>
            <person name="Ohji S."/>
            <person name="Ichikawa N."/>
        </authorList>
    </citation>
    <scope>NUCLEOTIDE SEQUENCE [LARGE SCALE GENOMIC DNA]</scope>
    <source>
        <strain evidence="5 6">NBRC 12748</strain>
    </source>
</reference>
<dbReference type="GO" id="GO:0009247">
    <property type="term" value="P:glycolipid biosynthetic process"/>
    <property type="evidence" value="ECO:0007669"/>
    <property type="project" value="InterPro"/>
</dbReference>
<dbReference type="GO" id="GO:0016758">
    <property type="term" value="F:hexosyltransferase activity"/>
    <property type="evidence" value="ECO:0007669"/>
    <property type="project" value="InterPro"/>
</dbReference>
<dbReference type="Pfam" id="PF06925">
    <property type="entry name" value="MGDG_synth"/>
    <property type="match status" value="1"/>
</dbReference>
<dbReference type="Proteomes" id="UP000319210">
    <property type="component" value="Unassembled WGS sequence"/>
</dbReference>
<name>A0A4Y3QZ68_STRCI</name>
<accession>A0A4Y3QZ68</accession>
<keyword evidence="2" id="KW-0328">Glycosyltransferase</keyword>
<evidence type="ECO:0000256" key="3">
    <source>
        <dbReference type="ARBA" id="ARBA00022679"/>
    </source>
</evidence>
<dbReference type="OrthoDB" id="9810950at2"/>
<comment type="similarity">
    <text evidence="1">Belongs to the glycosyltransferase 28 family.</text>
</comment>
<sequence length="371" mass="38454">MPHRFLLLSAGMGEGHDAVAHELALRLRARGHIVTVRDVLTMLPARIGPALRASYRATVRHAPGLYGAVYAGFLAPGSGPRPGSAPLARLAEGALLRTVGQWRPDAVVSTFHLAAQLTGRLRARGALRVPSAVVLVDFAAHRGWLHAGNDAHLCVSAAGARAVQAATGRPAAVTGPVVPERFRAPVDVDGRWARLLARHTDGPGRRPVVLVSTGAWGVGSGLLETARQLADGGLLPVMLCGHDEQLRRTAARLPGLLPLGWVEDLPGLMAASDVLLDNAAGQTAVQALAAGLPVVAHRPLTGHGAQGVHEMARSGCCRHVAGPGEPTRTARALAAPGPARTRQIAAGRAAFRSDAALAVENLLVRGTARVG</sequence>
<dbReference type="PANTHER" id="PTHR43025">
    <property type="entry name" value="MONOGALACTOSYLDIACYLGLYCEROL SYNTHASE"/>
    <property type="match status" value="1"/>
</dbReference>
<keyword evidence="6" id="KW-1185">Reference proteome</keyword>
<evidence type="ECO:0000256" key="1">
    <source>
        <dbReference type="ARBA" id="ARBA00006962"/>
    </source>
</evidence>
<dbReference type="AlphaFoldDB" id="A0A4Y3QZ68"/>
<dbReference type="Gene3D" id="3.40.50.2000">
    <property type="entry name" value="Glycogen Phosphorylase B"/>
    <property type="match status" value="1"/>
</dbReference>
<dbReference type="GO" id="GO:0016020">
    <property type="term" value="C:membrane"/>
    <property type="evidence" value="ECO:0007669"/>
    <property type="project" value="GOC"/>
</dbReference>
<proteinExistence type="inferred from homology"/>
<dbReference type="EMBL" id="BJMM01000009">
    <property type="protein sequence ID" value="GEB49883.1"/>
    <property type="molecule type" value="Genomic_DNA"/>
</dbReference>
<keyword evidence="3" id="KW-0808">Transferase</keyword>
<organism evidence="5 6">
    <name type="scientific">Streptomyces cacaoi</name>
    <dbReference type="NCBI Taxonomy" id="1898"/>
    <lineage>
        <taxon>Bacteria</taxon>
        <taxon>Bacillati</taxon>
        <taxon>Actinomycetota</taxon>
        <taxon>Actinomycetes</taxon>
        <taxon>Kitasatosporales</taxon>
        <taxon>Streptomycetaceae</taxon>
        <taxon>Streptomyces</taxon>
    </lineage>
</organism>
<dbReference type="InterPro" id="IPR050519">
    <property type="entry name" value="Glycosyltransf_28_UgtP"/>
</dbReference>
<evidence type="ECO:0000313" key="6">
    <source>
        <dbReference type="Proteomes" id="UP000319210"/>
    </source>
</evidence>
<dbReference type="InterPro" id="IPR009695">
    <property type="entry name" value="Diacylglyc_glucosyltr_N"/>
</dbReference>